<protein>
    <submittedName>
        <fullName evidence="1">Uncharacterized protein</fullName>
    </submittedName>
</protein>
<evidence type="ECO:0000313" key="4">
    <source>
        <dbReference type="Proteomes" id="UP000284417"/>
    </source>
</evidence>
<name>A0A3E4NP98_9BACE</name>
<dbReference type="EMBL" id="QSQU01000002">
    <property type="protein sequence ID" value="RGK67303.1"/>
    <property type="molecule type" value="Genomic_DNA"/>
</dbReference>
<sequence>MNGEQLCYMHRFVHRSLFIEIQNGDIPKCPYLVTIYRLTLLVATTRQFSLIILRFRLQTDFFLCSFTFGFGRKIEL</sequence>
<reference evidence="3 4" key="1">
    <citation type="submission" date="2018-08" db="EMBL/GenBank/DDBJ databases">
        <title>A genome reference for cultivated species of the human gut microbiota.</title>
        <authorList>
            <person name="Zou Y."/>
            <person name="Xue W."/>
            <person name="Luo G."/>
        </authorList>
    </citation>
    <scope>NUCLEOTIDE SEQUENCE [LARGE SCALE GENOMIC DNA]</scope>
    <source>
        <strain evidence="2 4">AF39-6AC</strain>
        <strain evidence="1 3">TF10-34</strain>
    </source>
</reference>
<evidence type="ECO:0000313" key="1">
    <source>
        <dbReference type="EMBL" id="RGK67303.1"/>
    </source>
</evidence>
<gene>
    <name evidence="2" type="ORF">DW042_08570</name>
    <name evidence="1" type="ORF">DXD03_01775</name>
</gene>
<evidence type="ECO:0000313" key="3">
    <source>
        <dbReference type="Proteomes" id="UP000261210"/>
    </source>
</evidence>
<dbReference type="EMBL" id="QROC01000009">
    <property type="protein sequence ID" value="RHK98776.1"/>
    <property type="molecule type" value="Genomic_DNA"/>
</dbReference>
<dbReference type="Proteomes" id="UP000261210">
    <property type="component" value="Unassembled WGS sequence"/>
</dbReference>
<dbReference type="Proteomes" id="UP000284417">
    <property type="component" value="Unassembled WGS sequence"/>
</dbReference>
<evidence type="ECO:0000313" key="2">
    <source>
        <dbReference type="EMBL" id="RHK98776.1"/>
    </source>
</evidence>
<dbReference type="AlphaFoldDB" id="A0A3E4NP98"/>
<accession>A0A3E4NP98</accession>
<organism evidence="1 3">
    <name type="scientific">Bacteroides xylanisolvens</name>
    <dbReference type="NCBI Taxonomy" id="371601"/>
    <lineage>
        <taxon>Bacteria</taxon>
        <taxon>Pseudomonadati</taxon>
        <taxon>Bacteroidota</taxon>
        <taxon>Bacteroidia</taxon>
        <taxon>Bacteroidales</taxon>
        <taxon>Bacteroidaceae</taxon>
        <taxon>Bacteroides</taxon>
    </lineage>
</organism>
<proteinExistence type="predicted"/>
<comment type="caution">
    <text evidence="1">The sequence shown here is derived from an EMBL/GenBank/DDBJ whole genome shotgun (WGS) entry which is preliminary data.</text>
</comment>